<reference evidence="2" key="1">
    <citation type="submission" date="2022-11" db="EMBL/GenBank/DDBJ databases">
        <authorList>
            <person name="Morgan W.R."/>
            <person name="Tartar A."/>
        </authorList>
    </citation>
    <scope>NUCLEOTIDE SEQUENCE</scope>
    <source>
        <strain evidence="2">ARSEF 373</strain>
    </source>
</reference>
<gene>
    <name evidence="2" type="ORF">N0F65_009113</name>
</gene>
<protein>
    <submittedName>
        <fullName evidence="2">Uncharacterized protein</fullName>
    </submittedName>
</protein>
<evidence type="ECO:0000313" key="2">
    <source>
        <dbReference type="EMBL" id="DAZ95951.1"/>
    </source>
</evidence>
<dbReference type="EMBL" id="DAKRPA010000183">
    <property type="protein sequence ID" value="DAZ95951.1"/>
    <property type="molecule type" value="Genomic_DNA"/>
</dbReference>
<feature type="transmembrane region" description="Helical" evidence="1">
    <location>
        <begin position="143"/>
        <end position="162"/>
    </location>
</feature>
<keyword evidence="3" id="KW-1185">Reference proteome</keyword>
<sequence length="163" mass="18592">MNWHIANHDARLFSRIVTRATTLRQGPTSLGSWRRLGHRRRVLRLAERARCWLRWLADHLHCYHRIPRFLTTLHPPRRPPYVALVTEATIGLALAFGLHFAIGDERLGPVLINLACFGALVSPGFQLTAFIQLRIREPDRERPYRSPFGVIGAVVSLALCAFV</sequence>
<keyword evidence="1" id="KW-0812">Transmembrane</keyword>
<name>A0AAV2YQA2_9STRA</name>
<evidence type="ECO:0000313" key="3">
    <source>
        <dbReference type="Proteomes" id="UP001146120"/>
    </source>
</evidence>
<dbReference type="Proteomes" id="UP001146120">
    <property type="component" value="Unassembled WGS sequence"/>
</dbReference>
<accession>A0AAV2YQA2</accession>
<feature type="transmembrane region" description="Helical" evidence="1">
    <location>
        <begin position="81"/>
        <end position="102"/>
    </location>
</feature>
<evidence type="ECO:0000256" key="1">
    <source>
        <dbReference type="SAM" id="Phobius"/>
    </source>
</evidence>
<dbReference type="Gene3D" id="1.20.1740.10">
    <property type="entry name" value="Amino acid/polyamine transporter I"/>
    <property type="match status" value="1"/>
</dbReference>
<reference evidence="2" key="2">
    <citation type="journal article" date="2023" name="Microbiol Resour">
        <title>Decontamination and Annotation of the Draft Genome Sequence of the Oomycete Lagenidium giganteum ARSEF 373.</title>
        <authorList>
            <person name="Morgan W.R."/>
            <person name="Tartar A."/>
        </authorList>
    </citation>
    <scope>NUCLEOTIDE SEQUENCE</scope>
    <source>
        <strain evidence="2">ARSEF 373</strain>
    </source>
</reference>
<dbReference type="AlphaFoldDB" id="A0AAV2YQA2"/>
<organism evidence="2 3">
    <name type="scientific">Lagenidium giganteum</name>
    <dbReference type="NCBI Taxonomy" id="4803"/>
    <lineage>
        <taxon>Eukaryota</taxon>
        <taxon>Sar</taxon>
        <taxon>Stramenopiles</taxon>
        <taxon>Oomycota</taxon>
        <taxon>Peronosporomycetes</taxon>
        <taxon>Pythiales</taxon>
        <taxon>Pythiaceae</taxon>
    </lineage>
</organism>
<keyword evidence="1" id="KW-1133">Transmembrane helix</keyword>
<comment type="caution">
    <text evidence="2">The sequence shown here is derived from an EMBL/GenBank/DDBJ whole genome shotgun (WGS) entry which is preliminary data.</text>
</comment>
<keyword evidence="1" id="KW-0472">Membrane</keyword>
<proteinExistence type="predicted"/>
<feature type="transmembrane region" description="Helical" evidence="1">
    <location>
        <begin position="108"/>
        <end position="131"/>
    </location>
</feature>